<dbReference type="EMBL" id="JBHFQA010000023">
    <property type="protein sequence ID" value="KAL2078292.1"/>
    <property type="molecule type" value="Genomic_DNA"/>
</dbReference>
<accession>A0ABD1ITH7</accession>
<reference evidence="2 3" key="1">
    <citation type="submission" date="2024-09" db="EMBL/GenBank/DDBJ databases">
        <title>A chromosome-level genome assembly of Gray's grenadier anchovy, Coilia grayii.</title>
        <authorList>
            <person name="Fu Z."/>
        </authorList>
    </citation>
    <scope>NUCLEOTIDE SEQUENCE [LARGE SCALE GENOMIC DNA]</scope>
    <source>
        <strain evidence="2">G4</strain>
        <tissue evidence="2">Muscle</tissue>
    </source>
</reference>
<evidence type="ECO:0000256" key="1">
    <source>
        <dbReference type="SAM" id="MobiDB-lite"/>
    </source>
</evidence>
<dbReference type="PANTHER" id="PTHR14890">
    <property type="entry name" value="FANCONI ANEMIA CORE COMPLEX-ASSOCIATED PROTEIN 100"/>
    <property type="match status" value="1"/>
</dbReference>
<comment type="caution">
    <text evidence="2">The sequence shown here is derived from an EMBL/GenBank/DDBJ whole genome shotgun (WGS) entry which is preliminary data.</text>
</comment>
<feature type="region of interest" description="Disordered" evidence="1">
    <location>
        <begin position="165"/>
        <end position="184"/>
    </location>
</feature>
<dbReference type="Pfam" id="PF15146">
    <property type="entry name" value="FANCAA"/>
    <property type="match status" value="1"/>
</dbReference>
<feature type="region of interest" description="Disordered" evidence="1">
    <location>
        <begin position="351"/>
        <end position="371"/>
    </location>
</feature>
<evidence type="ECO:0008006" key="4">
    <source>
        <dbReference type="Google" id="ProtNLM"/>
    </source>
</evidence>
<dbReference type="PANTHER" id="PTHR14890:SF1">
    <property type="entry name" value="FANCONI ANEMIA CORE COMPLEX-ASSOCIATED PROTEIN 100"/>
    <property type="match status" value="1"/>
</dbReference>
<evidence type="ECO:0000313" key="3">
    <source>
        <dbReference type="Proteomes" id="UP001591681"/>
    </source>
</evidence>
<sequence>MEAMRCSVESWAAFGLSKRSDVKLVSAEAEVVFSTGSDEVLIFSSTEKKLWAVLQFDTPVTHLALRKRRHIYVLCENDGIYCVSFPQQSRSSADENQGPILQRVTQESILLKDRAVVSFHLAGDILITVSQDEVTWRLCLYRLSEGKSVSLRRLAEHCMSTIDTPRPHSKSVENENPGSTERHPVLSCVYPSGDASFPRDTSESPGFLLDPVLFTLLFSVDAALVNSPVVLCGLPDGRLCYLPLLVPVTSSPELRTGLRVLHSLEQPVVFIGTAGTMETGGHIPRSLVVIGQMGRVLQLTTNEGDAEGKVMCFNEFSVRGPVVCACTNGSHIYYSTGADLLYLKMSAASSSSSSSSSSSNQTGQPDSPTPLPVSLNVCRVVAMTPTSREPTGGAVELLALSQQGRLQRIRLPQQQQQQGDRGSVSRLPSSVAGQRVKDLLAAIGNVWERASSLKSTVEHRNNSLRLLNQVLNICITMLSNQKTEDQSCDRQQPISCSGVTNWTRVLQEESLMLTCTLQNNSGFVLERGWCLCVHVYPASGSFTSEGTNPSRTYTFPLQKLDSGHELTQTLPLGTTHSLSLPLTVYCSLMFSLCSVGSPEEPQRSENLGVQSLTITASPTDCVCLPLNTITVDALDAFRLDAAASLSSVPKQQSAPPDAIRALLASRGMEVSDRSSPAHQRSSPYTAVVKISAERLRAGLKDPGMGAEAGGQGACVAALRWLLSGCVSTERLEGLQTPLATGHGPMGCTARITVKEVALNDVYVDGPLSVIEIHIESFSMAMVCGLHYAVLRRIQALVNGSRKSQDSRVQLREENLRQAIQRAEALHKALQEALAPTSLGISISSPSTSHKLLTIYQQLRDNPLLIL</sequence>
<protein>
    <recommendedName>
        <fullName evidence="4">Fanconi anemia core complex-associated protein 100</fullName>
    </recommendedName>
</protein>
<feature type="compositionally biased region" description="Low complexity" evidence="1">
    <location>
        <begin position="410"/>
        <end position="422"/>
    </location>
</feature>
<dbReference type="Proteomes" id="UP001591681">
    <property type="component" value="Unassembled WGS sequence"/>
</dbReference>
<keyword evidence="3" id="KW-1185">Reference proteome</keyword>
<gene>
    <name evidence="2" type="ORF">ACEWY4_025977</name>
</gene>
<name>A0ABD1ITH7_9TELE</name>
<dbReference type="InterPro" id="IPR029251">
    <property type="entry name" value="Faap100"/>
</dbReference>
<proteinExistence type="predicted"/>
<evidence type="ECO:0000313" key="2">
    <source>
        <dbReference type="EMBL" id="KAL2078292.1"/>
    </source>
</evidence>
<dbReference type="AlphaFoldDB" id="A0ABD1ITH7"/>
<organism evidence="2 3">
    <name type="scientific">Coilia grayii</name>
    <name type="common">Gray's grenadier anchovy</name>
    <dbReference type="NCBI Taxonomy" id="363190"/>
    <lineage>
        <taxon>Eukaryota</taxon>
        <taxon>Metazoa</taxon>
        <taxon>Chordata</taxon>
        <taxon>Craniata</taxon>
        <taxon>Vertebrata</taxon>
        <taxon>Euteleostomi</taxon>
        <taxon>Actinopterygii</taxon>
        <taxon>Neopterygii</taxon>
        <taxon>Teleostei</taxon>
        <taxon>Clupei</taxon>
        <taxon>Clupeiformes</taxon>
        <taxon>Clupeoidei</taxon>
        <taxon>Engraulidae</taxon>
        <taxon>Coilinae</taxon>
        <taxon>Coilia</taxon>
    </lineage>
</organism>
<feature type="region of interest" description="Disordered" evidence="1">
    <location>
        <begin position="410"/>
        <end position="429"/>
    </location>
</feature>